<reference evidence="1 2" key="1">
    <citation type="submission" date="2023-03" db="EMBL/GenBank/DDBJ databases">
        <title>YIM 152171 draft genome.</title>
        <authorList>
            <person name="Yang Z."/>
        </authorList>
    </citation>
    <scope>NUCLEOTIDE SEQUENCE [LARGE SCALE GENOMIC DNA]</scope>
    <source>
        <strain evidence="1 2">YIM 152171</strain>
    </source>
</reference>
<organism evidence="1 2">
    <name type="scientific">Marinimicrococcus flavescens</name>
    <dbReference type="NCBI Taxonomy" id="3031815"/>
    <lineage>
        <taxon>Bacteria</taxon>
        <taxon>Pseudomonadati</taxon>
        <taxon>Pseudomonadota</taxon>
        <taxon>Alphaproteobacteria</taxon>
        <taxon>Geminicoccales</taxon>
        <taxon>Geminicoccaceae</taxon>
        <taxon>Marinimicrococcus</taxon>
    </lineage>
</organism>
<protein>
    <submittedName>
        <fullName evidence="1">Usg family protein</fullName>
    </submittedName>
</protein>
<accession>A0AAP3V1P9</accession>
<dbReference type="Proteomes" id="UP001301140">
    <property type="component" value="Unassembled WGS sequence"/>
</dbReference>
<name>A0AAP3V1P9_9PROT</name>
<evidence type="ECO:0000313" key="1">
    <source>
        <dbReference type="EMBL" id="MDF1585122.1"/>
    </source>
</evidence>
<dbReference type="AlphaFoldDB" id="A0AAP3V1P9"/>
<dbReference type="Pfam" id="PF06233">
    <property type="entry name" value="Usg"/>
    <property type="match status" value="1"/>
</dbReference>
<comment type="caution">
    <text evidence="1">The sequence shown here is derived from an EMBL/GenBank/DDBJ whole genome shotgun (WGS) entry which is preliminary data.</text>
</comment>
<sequence length="92" mass="10879">MQPNSRHPLDLQLNGYRLATAEILYHLPDHPGILQSLLWQHYDIAPHYPELKRFLAYWRRNIEGRLHSVRVGRTPLLGPSRYRNCAGVFRLH</sequence>
<gene>
    <name evidence="1" type="ORF">PZ740_01830</name>
</gene>
<keyword evidence="2" id="KW-1185">Reference proteome</keyword>
<dbReference type="RefSeq" id="WP_327787532.1">
    <property type="nucleotide sequence ID" value="NZ_JARGEQ010000008.1"/>
</dbReference>
<proteinExistence type="predicted"/>
<evidence type="ECO:0000313" key="2">
    <source>
        <dbReference type="Proteomes" id="UP001301140"/>
    </source>
</evidence>
<dbReference type="EMBL" id="JARGEQ010000008">
    <property type="protein sequence ID" value="MDF1585122.1"/>
    <property type="molecule type" value="Genomic_DNA"/>
</dbReference>
<dbReference type="InterPro" id="IPR009354">
    <property type="entry name" value="Usg"/>
</dbReference>